<reference evidence="1 2" key="1">
    <citation type="submission" date="2015-08" db="EMBL/GenBank/DDBJ databases">
        <title>Genome sequencing of Penicillium nordicum.</title>
        <authorList>
            <person name="Nguyen H.D."/>
            <person name="Seifert K.A."/>
        </authorList>
    </citation>
    <scope>NUCLEOTIDE SEQUENCE [LARGE SCALE GENOMIC DNA]</scope>
    <source>
        <strain evidence="1 2">DAOMC 185683</strain>
    </source>
</reference>
<name>A0A0M8P8R6_9EURO</name>
<dbReference type="EMBL" id="LHQQ01000099">
    <property type="protein sequence ID" value="KOS42720.1"/>
    <property type="molecule type" value="Genomic_DNA"/>
</dbReference>
<evidence type="ECO:0000313" key="2">
    <source>
        <dbReference type="Proteomes" id="UP000037696"/>
    </source>
</evidence>
<comment type="caution">
    <text evidence="1">The sequence shown here is derived from an EMBL/GenBank/DDBJ whole genome shotgun (WGS) entry which is preliminary data.</text>
</comment>
<keyword evidence="2" id="KW-1185">Reference proteome</keyword>
<sequence length="79" mass="8659">MLEEMCLSCQTLDIQLYMDCVAHAPPIITHTPLPIRSLSRSPVTHPTRAAFDLCSTCVTLLPLFQDLISQAPTIPRPGA</sequence>
<proteinExistence type="predicted"/>
<protein>
    <submittedName>
        <fullName evidence="1">Uncharacterized protein</fullName>
    </submittedName>
</protein>
<dbReference type="AlphaFoldDB" id="A0A0M8P8R6"/>
<accession>A0A0M8P8R6</accession>
<evidence type="ECO:0000313" key="1">
    <source>
        <dbReference type="EMBL" id="KOS42720.1"/>
    </source>
</evidence>
<gene>
    <name evidence="1" type="ORF">ACN38_g6396</name>
</gene>
<organism evidence="1 2">
    <name type="scientific">Penicillium nordicum</name>
    <dbReference type="NCBI Taxonomy" id="229535"/>
    <lineage>
        <taxon>Eukaryota</taxon>
        <taxon>Fungi</taxon>
        <taxon>Dikarya</taxon>
        <taxon>Ascomycota</taxon>
        <taxon>Pezizomycotina</taxon>
        <taxon>Eurotiomycetes</taxon>
        <taxon>Eurotiomycetidae</taxon>
        <taxon>Eurotiales</taxon>
        <taxon>Aspergillaceae</taxon>
        <taxon>Penicillium</taxon>
    </lineage>
</organism>
<dbReference type="Proteomes" id="UP000037696">
    <property type="component" value="Unassembled WGS sequence"/>
</dbReference>